<dbReference type="AlphaFoldDB" id="Q97HR8"/>
<keyword evidence="2" id="KW-1185">Reference proteome</keyword>
<sequence>MTSKEEDDLVLSLLEKIQVKVKHKQITSKEARLYFMGYLDAIERLGYMTADEKVKYHRRVWEIIYTD</sequence>
<dbReference type="PIR" id="C97139">
    <property type="entry name" value="C97139"/>
</dbReference>
<name>Q97HR8_CLOAB</name>
<reference evidence="1 2" key="1">
    <citation type="journal article" date="2001" name="J. Bacteriol.">
        <title>Genome sequence and comparative analysis of the solvent-producing bacterium Clostridium acetobutylicum.</title>
        <authorList>
            <person name="Nolling J."/>
            <person name="Breton G."/>
            <person name="Omelchenko M.V."/>
            <person name="Makarova K.S."/>
            <person name="Zeng Q."/>
            <person name="Gibson R."/>
            <person name="Lee H.M."/>
            <person name="Dubois J."/>
            <person name="Qiu D."/>
            <person name="Hitti J."/>
            <person name="Wolf Y.I."/>
            <person name="Tatusov R.L."/>
            <person name="Sabathe F."/>
            <person name="Doucette-Stamm L."/>
            <person name="Soucaille P."/>
            <person name="Daly M.J."/>
            <person name="Bennett G.N."/>
            <person name="Koonin E.V."/>
            <person name="Smith D.R."/>
        </authorList>
    </citation>
    <scope>NUCLEOTIDE SEQUENCE [LARGE SCALE GENOMIC DNA]</scope>
    <source>
        <strain evidence="2">ATCC 824 / DSM 792 / JCM 1419 / LMG 5710 / VKM B-1787</strain>
    </source>
</reference>
<dbReference type="RefSeq" id="WP_010965243.1">
    <property type="nucleotide sequence ID" value="NC_003030.1"/>
</dbReference>
<accession>Q97HR8</accession>
<dbReference type="GeneID" id="44998428"/>
<dbReference type="HOGENOM" id="CLU_2804721_0_0_9"/>
<dbReference type="Proteomes" id="UP000000814">
    <property type="component" value="Chromosome"/>
</dbReference>
<proteinExistence type="predicted"/>
<gene>
    <name evidence="1" type="ordered locus">CA_C1940</name>
</gene>
<protein>
    <submittedName>
        <fullName evidence="1">Uncharacterized protein</fullName>
    </submittedName>
</protein>
<organism evidence="1 2">
    <name type="scientific">Clostridium acetobutylicum (strain ATCC 824 / DSM 792 / JCM 1419 / IAM 19013 / LMG 5710 / NBRC 13948 / NRRL B-527 / VKM B-1787 / 2291 / W)</name>
    <dbReference type="NCBI Taxonomy" id="272562"/>
    <lineage>
        <taxon>Bacteria</taxon>
        <taxon>Bacillati</taxon>
        <taxon>Bacillota</taxon>
        <taxon>Clostridia</taxon>
        <taxon>Eubacteriales</taxon>
        <taxon>Clostridiaceae</taxon>
        <taxon>Clostridium</taxon>
    </lineage>
</organism>
<dbReference type="EMBL" id="AE001437">
    <property type="protein sequence ID" value="AAK79902.1"/>
    <property type="molecule type" value="Genomic_DNA"/>
</dbReference>
<evidence type="ECO:0000313" key="2">
    <source>
        <dbReference type="Proteomes" id="UP000000814"/>
    </source>
</evidence>
<dbReference type="PATRIC" id="fig|272562.8.peg.2144"/>
<dbReference type="STRING" id="272562.CA_C1940"/>
<dbReference type="KEGG" id="cac:CA_C1940"/>
<evidence type="ECO:0000313" key="1">
    <source>
        <dbReference type="EMBL" id="AAK79902.1"/>
    </source>
</evidence>